<evidence type="ECO:0000256" key="1">
    <source>
        <dbReference type="SAM" id="MobiDB-lite"/>
    </source>
</evidence>
<keyword evidence="3" id="KW-1185">Reference proteome</keyword>
<feature type="region of interest" description="Disordered" evidence="1">
    <location>
        <begin position="1"/>
        <end position="80"/>
    </location>
</feature>
<protein>
    <submittedName>
        <fullName evidence="2">Uncharacterized protein</fullName>
    </submittedName>
</protein>
<accession>V8PE71</accession>
<proteinExistence type="predicted"/>
<name>V8PE71_OPHHA</name>
<gene>
    <name evidence="2" type="ORF">L345_01525</name>
</gene>
<reference evidence="2 3" key="1">
    <citation type="journal article" date="2013" name="Proc. Natl. Acad. Sci. U.S.A.">
        <title>The king cobra genome reveals dynamic gene evolution and adaptation in the snake venom system.</title>
        <authorList>
            <person name="Vonk F.J."/>
            <person name="Casewell N.R."/>
            <person name="Henkel C.V."/>
            <person name="Heimberg A.M."/>
            <person name="Jansen H.J."/>
            <person name="McCleary R.J."/>
            <person name="Kerkkamp H.M."/>
            <person name="Vos R.A."/>
            <person name="Guerreiro I."/>
            <person name="Calvete J.J."/>
            <person name="Wuster W."/>
            <person name="Woods A.E."/>
            <person name="Logan J.M."/>
            <person name="Harrison R.A."/>
            <person name="Castoe T.A."/>
            <person name="de Koning A.P."/>
            <person name="Pollock D.D."/>
            <person name="Yandell M."/>
            <person name="Calderon D."/>
            <person name="Renjifo C."/>
            <person name="Currier R.B."/>
            <person name="Salgado D."/>
            <person name="Pla D."/>
            <person name="Sanz L."/>
            <person name="Hyder A.S."/>
            <person name="Ribeiro J.M."/>
            <person name="Arntzen J.W."/>
            <person name="van den Thillart G.E."/>
            <person name="Boetzer M."/>
            <person name="Pirovano W."/>
            <person name="Dirks R.P."/>
            <person name="Spaink H.P."/>
            <person name="Duboule D."/>
            <person name="McGlinn E."/>
            <person name="Kini R.M."/>
            <person name="Richardson M.K."/>
        </authorList>
    </citation>
    <scope>NUCLEOTIDE SEQUENCE</scope>
    <source>
        <tissue evidence="2">Blood</tissue>
    </source>
</reference>
<dbReference type="EMBL" id="AZIM01000195">
    <property type="protein sequence ID" value="ETE72640.1"/>
    <property type="molecule type" value="Genomic_DNA"/>
</dbReference>
<feature type="region of interest" description="Disordered" evidence="1">
    <location>
        <begin position="144"/>
        <end position="171"/>
    </location>
</feature>
<comment type="caution">
    <text evidence="2">The sequence shown here is derived from an EMBL/GenBank/DDBJ whole genome shotgun (WGS) entry which is preliminary data.</text>
</comment>
<organism evidence="2 3">
    <name type="scientific">Ophiophagus hannah</name>
    <name type="common">King cobra</name>
    <name type="synonym">Naja hannah</name>
    <dbReference type="NCBI Taxonomy" id="8665"/>
    <lineage>
        <taxon>Eukaryota</taxon>
        <taxon>Metazoa</taxon>
        <taxon>Chordata</taxon>
        <taxon>Craniata</taxon>
        <taxon>Vertebrata</taxon>
        <taxon>Euteleostomi</taxon>
        <taxon>Lepidosauria</taxon>
        <taxon>Squamata</taxon>
        <taxon>Bifurcata</taxon>
        <taxon>Unidentata</taxon>
        <taxon>Episquamata</taxon>
        <taxon>Toxicofera</taxon>
        <taxon>Serpentes</taxon>
        <taxon>Colubroidea</taxon>
        <taxon>Elapidae</taxon>
        <taxon>Elapinae</taxon>
        <taxon>Ophiophagus</taxon>
    </lineage>
</organism>
<feature type="non-terminal residue" evidence="2">
    <location>
        <position position="1"/>
    </location>
</feature>
<feature type="compositionally biased region" description="Basic and acidic residues" evidence="1">
    <location>
        <begin position="1"/>
        <end position="55"/>
    </location>
</feature>
<evidence type="ECO:0000313" key="3">
    <source>
        <dbReference type="Proteomes" id="UP000018936"/>
    </source>
</evidence>
<evidence type="ECO:0000313" key="2">
    <source>
        <dbReference type="EMBL" id="ETE72640.1"/>
    </source>
</evidence>
<dbReference type="AlphaFoldDB" id="V8PE71"/>
<dbReference type="Proteomes" id="UP000018936">
    <property type="component" value="Unassembled WGS sequence"/>
</dbReference>
<sequence>MERKKGIERNGKKEIVRKEWKEKERDGKRKKENDEKKERNGNKEGRNGKEEEKKASYTVLAEKSPCQKLASHHSENPTRLPEKLNLSIHAYQLPPVWFERAHSVAWKDPNCYRPVGSTRAVEFPEKRLGKEGFLERLQYNQESFTKGSATKLDNKRFKGKPISPEEFKRGR</sequence>